<dbReference type="InterPro" id="IPR052537">
    <property type="entry name" value="Extradiol_RC_dioxygenase"/>
</dbReference>
<keyword evidence="4" id="KW-1185">Reference proteome</keyword>
<dbReference type="PROSITE" id="PS51819">
    <property type="entry name" value="VOC"/>
    <property type="match status" value="2"/>
</dbReference>
<dbReference type="EMBL" id="FOTB01000002">
    <property type="protein sequence ID" value="SFK69644.1"/>
    <property type="molecule type" value="Genomic_DNA"/>
</dbReference>
<dbReference type="Gene3D" id="3.10.180.10">
    <property type="entry name" value="2,3-Dihydroxybiphenyl 1,2-Dioxygenase, domain 1"/>
    <property type="match status" value="2"/>
</dbReference>
<sequence length="308" mass="34910">MTVKGIHHVSSITKEILDNHDFYTNILGLRLVKKTVNQDDTGMYHLFYADYKGTPGTDITFFEIFNAPKFQPGTNSISRTIFRVPSMEALEFFRKRFDEKGVYHEGFVERYGHTSMIFEDHEKQRLGLMVDPEYSGSEPNSTAEIPKKFAITSIGAVEITVQYLKAALQLLELLGGKARGDITGESTEAEVRVGGDSVYIVEQRDSRIEKEGYGSVHHFSLRVEDEEHLQKMLEKLNAEKWPNSGIVDRYYFKAVYIQSAGGITIELSTDGPGFDTDESLQTLGENLSLPPRLEEQRDFIETYLTPLS</sequence>
<reference evidence="2 4" key="1">
    <citation type="journal article" date="2015" name="Int. J. Syst. Evol. Microbiol.">
        <title>Complete genome sequence of Salinicoccus halodurans H3B36, isolated from the Qaidam Basin in China.</title>
        <authorList>
            <person name="Jiang K."/>
            <person name="Xue Y."/>
            <person name="Ma Y."/>
        </authorList>
    </citation>
    <scope>NUCLEOTIDE SEQUENCE [LARGE SCALE GENOMIC DNA]</scope>
    <source>
        <strain evidence="2 4">H3B36</strain>
    </source>
</reference>
<accession>A0A0F7D4U3</accession>
<protein>
    <submittedName>
        <fullName evidence="3">Glyoxalase family protein</fullName>
    </submittedName>
</protein>
<reference evidence="4" key="2">
    <citation type="submission" date="2015-04" db="EMBL/GenBank/DDBJ databases">
        <title>Complete genome sequence of Salinicoccus halodurans strain H3B36, isolated from the Qaidam basin of China.</title>
        <authorList>
            <person name="Ma Y."/>
            <person name="Jiang K."/>
            <person name="Xue Y."/>
        </authorList>
    </citation>
    <scope>NUCLEOTIDE SEQUENCE [LARGE SCALE GENOMIC DNA]</scope>
    <source>
        <strain evidence="4">H3B36</strain>
    </source>
</reference>
<reference evidence="3 5" key="3">
    <citation type="submission" date="2016-10" db="EMBL/GenBank/DDBJ databases">
        <authorList>
            <person name="Varghese N."/>
            <person name="Submissions S."/>
        </authorList>
    </citation>
    <scope>NUCLEOTIDE SEQUENCE [LARGE SCALE GENOMIC DNA]</scope>
    <source>
        <strain evidence="3 5">CGMCC 1.6501</strain>
    </source>
</reference>
<dbReference type="Proteomes" id="UP000183090">
    <property type="component" value="Unassembled WGS sequence"/>
</dbReference>
<feature type="domain" description="VOC" evidence="1">
    <location>
        <begin position="153"/>
        <end position="270"/>
    </location>
</feature>
<dbReference type="InterPro" id="IPR037523">
    <property type="entry name" value="VOC_core"/>
</dbReference>
<evidence type="ECO:0000313" key="3">
    <source>
        <dbReference type="EMBL" id="SFK69644.1"/>
    </source>
</evidence>
<organism evidence="3 5">
    <name type="scientific">Salinicoccus halodurans</name>
    <dbReference type="NCBI Taxonomy" id="407035"/>
    <lineage>
        <taxon>Bacteria</taxon>
        <taxon>Bacillati</taxon>
        <taxon>Bacillota</taxon>
        <taxon>Bacilli</taxon>
        <taxon>Bacillales</taxon>
        <taxon>Staphylococcaceae</taxon>
        <taxon>Salinicoccus</taxon>
    </lineage>
</organism>
<feature type="domain" description="VOC" evidence="1">
    <location>
        <begin position="5"/>
        <end position="131"/>
    </location>
</feature>
<dbReference type="EMBL" id="CP011366">
    <property type="protein sequence ID" value="AKG74835.1"/>
    <property type="molecule type" value="Genomic_DNA"/>
</dbReference>
<evidence type="ECO:0000313" key="4">
    <source>
        <dbReference type="Proteomes" id="UP000034029"/>
    </source>
</evidence>
<dbReference type="Proteomes" id="UP000034029">
    <property type="component" value="Chromosome"/>
</dbReference>
<dbReference type="AlphaFoldDB" id="A0A0F7D4U3"/>
<dbReference type="PANTHER" id="PTHR36110">
    <property type="entry name" value="RING-CLEAVING DIOXYGENASE MHQE-RELATED"/>
    <property type="match status" value="1"/>
</dbReference>
<dbReference type="Pfam" id="PF00903">
    <property type="entry name" value="Glyoxalase"/>
    <property type="match status" value="2"/>
</dbReference>
<proteinExistence type="predicted"/>
<dbReference type="InterPro" id="IPR004360">
    <property type="entry name" value="Glyas_Fos-R_dOase_dom"/>
</dbReference>
<dbReference type="OrthoDB" id="9785698at2"/>
<dbReference type="KEGG" id="shv:AAT16_11930"/>
<evidence type="ECO:0000313" key="5">
    <source>
        <dbReference type="Proteomes" id="UP000183090"/>
    </source>
</evidence>
<dbReference type="InterPro" id="IPR029068">
    <property type="entry name" value="Glyas_Bleomycin-R_OHBP_Dase"/>
</dbReference>
<name>A0A0F7D4U3_9STAP</name>
<gene>
    <name evidence="2" type="ORF">AAT16_11930</name>
    <name evidence="3" type="ORF">SAMN05216235_1248</name>
</gene>
<evidence type="ECO:0000259" key="1">
    <source>
        <dbReference type="PROSITE" id="PS51819"/>
    </source>
</evidence>
<dbReference type="RefSeq" id="WP_046791014.1">
    <property type="nucleotide sequence ID" value="NZ_CP011366.1"/>
</dbReference>
<dbReference type="PANTHER" id="PTHR36110:SF4">
    <property type="entry name" value="RING-CLEAVING DIOXYGENASE MHQA-RELATED"/>
    <property type="match status" value="1"/>
</dbReference>
<evidence type="ECO:0000313" key="2">
    <source>
        <dbReference type="EMBL" id="AKG74835.1"/>
    </source>
</evidence>
<dbReference type="SUPFAM" id="SSF54593">
    <property type="entry name" value="Glyoxalase/Bleomycin resistance protein/Dihydroxybiphenyl dioxygenase"/>
    <property type="match status" value="1"/>
</dbReference>